<name>A0ABT3WVP8_9CORY</name>
<evidence type="ECO:0000256" key="6">
    <source>
        <dbReference type="SAM" id="MobiDB-lite"/>
    </source>
</evidence>
<evidence type="ECO:0000256" key="5">
    <source>
        <dbReference type="ARBA" id="ARBA00047686"/>
    </source>
</evidence>
<dbReference type="SUPFAM" id="SSF51283">
    <property type="entry name" value="dUTPase-like"/>
    <property type="match status" value="1"/>
</dbReference>
<reference evidence="8" key="1">
    <citation type="submission" date="2022-11" db="EMBL/GenBank/DDBJ databases">
        <title>Corynebacterium sp. isolated from Penguins.</title>
        <authorList>
            <person name="Sedlar K."/>
            <person name="Svec P."/>
        </authorList>
    </citation>
    <scope>NUCLEOTIDE SEQUENCE</scope>
    <source>
        <strain evidence="8">P7003</strain>
    </source>
</reference>
<sequence length="156" mass="16420">MPELMICADPDLYGPDDLRPAREGDAGIDLRSAMDVRLTGFELNARTGSPARTKLIDLGVKVAIPEGHVGLLVLRSSAAKAGYRLANSVGIIDAGYRGPVAALIDLPADTNLQRGDRICQLVVVPIPRLSITRVTDPADLGETERGDGGFGSTGKD</sequence>
<keyword evidence="3" id="KW-0378">Hydrolase</keyword>
<organism evidence="8 9">
    <name type="scientific">Corynebacterium pygosceleis</name>
    <dbReference type="NCBI Taxonomy" id="2800406"/>
    <lineage>
        <taxon>Bacteria</taxon>
        <taxon>Bacillati</taxon>
        <taxon>Actinomycetota</taxon>
        <taxon>Actinomycetes</taxon>
        <taxon>Mycobacteriales</taxon>
        <taxon>Corynebacteriaceae</taxon>
        <taxon>Corynebacterium</taxon>
    </lineage>
</organism>
<evidence type="ECO:0000259" key="7">
    <source>
        <dbReference type="Pfam" id="PF00692"/>
    </source>
</evidence>
<dbReference type="CDD" id="cd07557">
    <property type="entry name" value="trimeric_dUTPase"/>
    <property type="match status" value="1"/>
</dbReference>
<dbReference type="Gene3D" id="2.70.40.10">
    <property type="match status" value="1"/>
</dbReference>
<comment type="catalytic activity">
    <reaction evidence="5">
        <text>dUTP + H2O = dUMP + diphosphate + H(+)</text>
        <dbReference type="Rhea" id="RHEA:10248"/>
        <dbReference type="ChEBI" id="CHEBI:15377"/>
        <dbReference type="ChEBI" id="CHEBI:15378"/>
        <dbReference type="ChEBI" id="CHEBI:33019"/>
        <dbReference type="ChEBI" id="CHEBI:61555"/>
        <dbReference type="ChEBI" id="CHEBI:246422"/>
        <dbReference type="EC" id="3.6.1.23"/>
    </reaction>
</comment>
<comment type="similarity">
    <text evidence="1">Belongs to the dUTPase family.</text>
</comment>
<gene>
    <name evidence="8" type="ORF">OS125_11405</name>
</gene>
<evidence type="ECO:0000313" key="8">
    <source>
        <dbReference type="EMBL" id="MCX7445838.1"/>
    </source>
</evidence>
<evidence type="ECO:0000256" key="3">
    <source>
        <dbReference type="ARBA" id="ARBA00022801"/>
    </source>
</evidence>
<dbReference type="EMBL" id="JAPMKV010000010">
    <property type="protein sequence ID" value="MCX7445838.1"/>
    <property type="molecule type" value="Genomic_DNA"/>
</dbReference>
<dbReference type="EC" id="3.6.1.23" evidence="2"/>
<dbReference type="Proteomes" id="UP001081709">
    <property type="component" value="Unassembled WGS sequence"/>
</dbReference>
<feature type="domain" description="dUTPase-like" evidence="7">
    <location>
        <begin position="18"/>
        <end position="154"/>
    </location>
</feature>
<dbReference type="Pfam" id="PF00692">
    <property type="entry name" value="dUTPase"/>
    <property type="match status" value="1"/>
</dbReference>
<accession>A0ABT3WVP8</accession>
<keyword evidence="4" id="KW-0546">Nucleotide metabolism</keyword>
<dbReference type="PANTHER" id="PTHR11241">
    <property type="entry name" value="DEOXYURIDINE 5'-TRIPHOSPHATE NUCLEOTIDOHYDROLASE"/>
    <property type="match status" value="1"/>
</dbReference>
<evidence type="ECO:0000313" key="9">
    <source>
        <dbReference type="Proteomes" id="UP001081709"/>
    </source>
</evidence>
<dbReference type="InterPro" id="IPR036157">
    <property type="entry name" value="dUTPase-like_sf"/>
</dbReference>
<dbReference type="InterPro" id="IPR029054">
    <property type="entry name" value="dUTPase-like"/>
</dbReference>
<evidence type="ECO:0000256" key="1">
    <source>
        <dbReference type="ARBA" id="ARBA00006581"/>
    </source>
</evidence>
<comment type="caution">
    <text evidence="8">The sequence shown here is derived from an EMBL/GenBank/DDBJ whole genome shotgun (WGS) entry which is preliminary data.</text>
</comment>
<proteinExistence type="inferred from homology"/>
<evidence type="ECO:0000256" key="2">
    <source>
        <dbReference type="ARBA" id="ARBA00012379"/>
    </source>
</evidence>
<feature type="region of interest" description="Disordered" evidence="6">
    <location>
        <begin position="135"/>
        <end position="156"/>
    </location>
</feature>
<dbReference type="RefSeq" id="WP_267186859.1">
    <property type="nucleotide sequence ID" value="NZ_JAPMKV010000010.1"/>
</dbReference>
<dbReference type="PANTHER" id="PTHR11241:SF0">
    <property type="entry name" value="DEOXYURIDINE 5'-TRIPHOSPHATE NUCLEOTIDOHYDROLASE"/>
    <property type="match status" value="1"/>
</dbReference>
<protein>
    <recommendedName>
        <fullName evidence="2">dUTP diphosphatase</fullName>
        <ecNumber evidence="2">3.6.1.23</ecNumber>
    </recommendedName>
</protein>
<dbReference type="InterPro" id="IPR008181">
    <property type="entry name" value="dUTPase"/>
</dbReference>
<keyword evidence="9" id="KW-1185">Reference proteome</keyword>
<dbReference type="InterPro" id="IPR033704">
    <property type="entry name" value="dUTPase_trimeric"/>
</dbReference>
<evidence type="ECO:0000256" key="4">
    <source>
        <dbReference type="ARBA" id="ARBA00023080"/>
    </source>
</evidence>